<gene>
    <name evidence="2" type="ORF">NDU88_009469</name>
</gene>
<name>A0AAV7QXL7_PLEWA</name>
<comment type="caution">
    <text evidence="2">The sequence shown here is derived from an EMBL/GenBank/DDBJ whole genome shotgun (WGS) entry which is preliminary data.</text>
</comment>
<evidence type="ECO:0000313" key="2">
    <source>
        <dbReference type="EMBL" id="KAJ1143158.1"/>
    </source>
</evidence>
<feature type="region of interest" description="Disordered" evidence="1">
    <location>
        <begin position="69"/>
        <end position="189"/>
    </location>
</feature>
<organism evidence="2 3">
    <name type="scientific">Pleurodeles waltl</name>
    <name type="common">Iberian ribbed newt</name>
    <dbReference type="NCBI Taxonomy" id="8319"/>
    <lineage>
        <taxon>Eukaryota</taxon>
        <taxon>Metazoa</taxon>
        <taxon>Chordata</taxon>
        <taxon>Craniata</taxon>
        <taxon>Vertebrata</taxon>
        <taxon>Euteleostomi</taxon>
        <taxon>Amphibia</taxon>
        <taxon>Batrachia</taxon>
        <taxon>Caudata</taxon>
        <taxon>Salamandroidea</taxon>
        <taxon>Salamandridae</taxon>
        <taxon>Pleurodelinae</taxon>
        <taxon>Pleurodeles</taxon>
    </lineage>
</organism>
<dbReference type="EMBL" id="JANPWB010000010">
    <property type="protein sequence ID" value="KAJ1143158.1"/>
    <property type="molecule type" value="Genomic_DNA"/>
</dbReference>
<feature type="compositionally biased region" description="Low complexity" evidence="1">
    <location>
        <begin position="171"/>
        <end position="185"/>
    </location>
</feature>
<dbReference type="AlphaFoldDB" id="A0AAV7QXL7"/>
<evidence type="ECO:0000313" key="3">
    <source>
        <dbReference type="Proteomes" id="UP001066276"/>
    </source>
</evidence>
<dbReference type="Proteomes" id="UP001066276">
    <property type="component" value="Chromosome 6"/>
</dbReference>
<evidence type="ECO:0000256" key="1">
    <source>
        <dbReference type="SAM" id="MobiDB-lite"/>
    </source>
</evidence>
<accession>A0AAV7QXL7</accession>
<protein>
    <submittedName>
        <fullName evidence="2">Uncharacterized protein</fullName>
    </submittedName>
</protein>
<sequence length="243" mass="25579">MLESVECCAKFGRRHTRFRATCAGEDPGLWSCWWQLRPSYRDARLLHVFFEASAPRGLIRAGFCLPEPQGTKARRTRPLPVSGGAGVRTPATTTSHGGQQEYKPASAGIGGRGAVPRRASLAMAPPPWKAGRGRAPASGAVLGAGAPTSWTPDQARFRNPEPTLGGGPRLQAASEQAAAEDPAAQWTGHSLQSSRVIHHAAAAASAGIDKNINDLKMETSTQGSAINGPGIKCKTKITVISKN</sequence>
<proteinExistence type="predicted"/>
<keyword evidence="3" id="KW-1185">Reference proteome</keyword>
<reference evidence="2" key="1">
    <citation type="journal article" date="2022" name="bioRxiv">
        <title>Sequencing and chromosome-scale assembly of the giantPleurodeles waltlgenome.</title>
        <authorList>
            <person name="Brown T."/>
            <person name="Elewa A."/>
            <person name="Iarovenko S."/>
            <person name="Subramanian E."/>
            <person name="Araus A.J."/>
            <person name="Petzold A."/>
            <person name="Susuki M."/>
            <person name="Suzuki K.-i.T."/>
            <person name="Hayashi T."/>
            <person name="Toyoda A."/>
            <person name="Oliveira C."/>
            <person name="Osipova E."/>
            <person name="Leigh N.D."/>
            <person name="Simon A."/>
            <person name="Yun M.H."/>
        </authorList>
    </citation>
    <scope>NUCLEOTIDE SEQUENCE</scope>
    <source>
        <strain evidence="2">20211129_DDA</strain>
        <tissue evidence="2">Liver</tissue>
    </source>
</reference>